<organism evidence="4 5">
    <name type="scientific">Prauserella marina</name>
    <dbReference type="NCBI Taxonomy" id="530584"/>
    <lineage>
        <taxon>Bacteria</taxon>
        <taxon>Bacillati</taxon>
        <taxon>Actinomycetota</taxon>
        <taxon>Actinomycetes</taxon>
        <taxon>Pseudonocardiales</taxon>
        <taxon>Pseudonocardiaceae</taxon>
        <taxon>Prauserella</taxon>
    </lineage>
</organism>
<protein>
    <submittedName>
        <fullName evidence="4">Histidine kinase</fullName>
    </submittedName>
</protein>
<dbReference type="InterPro" id="IPR011712">
    <property type="entry name" value="Sig_transdc_His_kin_sub3_dim/P"/>
</dbReference>
<dbReference type="PANTHER" id="PTHR24421">
    <property type="entry name" value="NITRATE/NITRITE SENSOR PROTEIN NARX-RELATED"/>
    <property type="match status" value="1"/>
</dbReference>
<dbReference type="Pfam" id="PF01590">
    <property type="entry name" value="GAF"/>
    <property type="match status" value="1"/>
</dbReference>
<evidence type="ECO:0000256" key="1">
    <source>
        <dbReference type="ARBA" id="ARBA00022679"/>
    </source>
</evidence>
<dbReference type="STRING" id="530584.SAMN05421630_10427"/>
<proteinExistence type="predicted"/>
<gene>
    <name evidence="4" type="ORF">SAMN05421630_10427</name>
</gene>
<evidence type="ECO:0000256" key="3">
    <source>
        <dbReference type="ARBA" id="ARBA00023012"/>
    </source>
</evidence>
<dbReference type="SMART" id="SM00065">
    <property type="entry name" value="GAF"/>
    <property type="match status" value="1"/>
</dbReference>
<dbReference type="SUPFAM" id="SSF55781">
    <property type="entry name" value="GAF domain-like"/>
    <property type="match status" value="1"/>
</dbReference>
<dbReference type="Pfam" id="PF02518">
    <property type="entry name" value="HATPase_c"/>
    <property type="match status" value="1"/>
</dbReference>
<dbReference type="EMBL" id="FMZE01000004">
    <property type="protein sequence ID" value="SDC82864.1"/>
    <property type="molecule type" value="Genomic_DNA"/>
</dbReference>
<evidence type="ECO:0000313" key="5">
    <source>
        <dbReference type="Proteomes" id="UP000199494"/>
    </source>
</evidence>
<dbReference type="GO" id="GO:0000155">
    <property type="term" value="F:phosphorelay sensor kinase activity"/>
    <property type="evidence" value="ECO:0007669"/>
    <property type="project" value="InterPro"/>
</dbReference>
<evidence type="ECO:0000313" key="4">
    <source>
        <dbReference type="EMBL" id="SDC82864.1"/>
    </source>
</evidence>
<dbReference type="Gene3D" id="3.30.450.40">
    <property type="match status" value="1"/>
</dbReference>
<dbReference type="InterPro" id="IPR050482">
    <property type="entry name" value="Sensor_HK_TwoCompSys"/>
</dbReference>
<dbReference type="Gene3D" id="3.30.565.10">
    <property type="entry name" value="Histidine kinase-like ATPase, C-terminal domain"/>
    <property type="match status" value="1"/>
</dbReference>
<dbReference type="Gene3D" id="1.20.5.1930">
    <property type="match status" value="1"/>
</dbReference>
<dbReference type="InterPro" id="IPR003594">
    <property type="entry name" value="HATPase_dom"/>
</dbReference>
<reference evidence="4 5" key="1">
    <citation type="submission" date="2016-10" db="EMBL/GenBank/DDBJ databases">
        <authorList>
            <person name="de Groot N.N."/>
        </authorList>
    </citation>
    <scope>NUCLEOTIDE SEQUENCE [LARGE SCALE GENOMIC DNA]</scope>
    <source>
        <strain evidence="4 5">CGMCC 4.5506</strain>
    </source>
</reference>
<name>A0A1G6PT85_9PSEU</name>
<dbReference type="InterPro" id="IPR003018">
    <property type="entry name" value="GAF"/>
</dbReference>
<keyword evidence="5" id="KW-1185">Reference proteome</keyword>
<keyword evidence="2 4" id="KW-0418">Kinase</keyword>
<evidence type="ECO:0000256" key="2">
    <source>
        <dbReference type="ARBA" id="ARBA00022777"/>
    </source>
</evidence>
<dbReference type="InterPro" id="IPR029016">
    <property type="entry name" value="GAF-like_dom_sf"/>
</dbReference>
<dbReference type="InterPro" id="IPR036890">
    <property type="entry name" value="HATPase_C_sf"/>
</dbReference>
<dbReference type="SUPFAM" id="SSF55874">
    <property type="entry name" value="ATPase domain of HSP90 chaperone/DNA topoisomerase II/histidine kinase"/>
    <property type="match status" value="1"/>
</dbReference>
<accession>A0A1G6PT85</accession>
<keyword evidence="1" id="KW-0808">Transferase</keyword>
<dbReference type="Pfam" id="PF07730">
    <property type="entry name" value="HisKA_3"/>
    <property type="match status" value="1"/>
</dbReference>
<keyword evidence="3" id="KW-0902">Two-component regulatory system</keyword>
<sequence length="403" mass="42178">MAVPTYHGRMAAWRRKAAEVAVERASALDGLLRERDGLLTVLDRTAALRGTARLIRQTVGADAGFVADIGAEDTGHGDNAMIRWLSGMRTDRLNNLVVPSGQGIGGRVLASGKPVRVSDYVSSTTITHQFDAHVSGEGMAAMLAVPVRCGQETVAVAYAAMRRPSAFGDDAVARLERVADQAATALRIAGTAESGKADAVTAERQRMADALHDSVGALLFSIGAQVRDLQEAARDNPALDPRLRKLESDVSSAAGALRESLLALSETASPERALEAELAQCARSFESRTGVPAGFVRLGPVPALDGERSGFLVAVVREGLLNVEKHAKARSVVVSFGPVEQGVQLAVADDGTGGTGTDIRSEGTGMGVRSLAARAARLGGKVSLVRDLDDGCTLRAWLPDVLT</sequence>
<dbReference type="Proteomes" id="UP000199494">
    <property type="component" value="Unassembled WGS sequence"/>
</dbReference>
<dbReference type="GO" id="GO:0016020">
    <property type="term" value="C:membrane"/>
    <property type="evidence" value="ECO:0007669"/>
    <property type="project" value="InterPro"/>
</dbReference>
<dbReference type="AlphaFoldDB" id="A0A1G6PT85"/>
<dbReference type="GO" id="GO:0046983">
    <property type="term" value="F:protein dimerization activity"/>
    <property type="evidence" value="ECO:0007669"/>
    <property type="project" value="InterPro"/>
</dbReference>